<evidence type="ECO:0000256" key="1">
    <source>
        <dbReference type="SAM" id="MobiDB-lite"/>
    </source>
</evidence>
<name>A0A0S4JJT1_BODSA</name>
<keyword evidence="3" id="KW-1185">Reference proteome</keyword>
<accession>A0A0S4JJT1</accession>
<proteinExistence type="predicted"/>
<gene>
    <name evidence="2" type="ORF">BSAL_27185</name>
</gene>
<evidence type="ECO:0008006" key="4">
    <source>
        <dbReference type="Google" id="ProtNLM"/>
    </source>
</evidence>
<feature type="region of interest" description="Disordered" evidence="1">
    <location>
        <begin position="59"/>
        <end position="84"/>
    </location>
</feature>
<dbReference type="VEuPathDB" id="TriTrypDB:BSAL_27185"/>
<reference evidence="3" key="1">
    <citation type="submission" date="2015-09" db="EMBL/GenBank/DDBJ databases">
        <authorList>
            <consortium name="Pathogen Informatics"/>
        </authorList>
    </citation>
    <scope>NUCLEOTIDE SEQUENCE [LARGE SCALE GENOMIC DNA]</scope>
    <source>
        <strain evidence="3">Lake Konstanz</strain>
    </source>
</reference>
<evidence type="ECO:0000313" key="3">
    <source>
        <dbReference type="Proteomes" id="UP000051952"/>
    </source>
</evidence>
<protein>
    <recommendedName>
        <fullName evidence="4">SAM domain-containing protein</fullName>
    </recommendedName>
</protein>
<organism evidence="2 3">
    <name type="scientific">Bodo saltans</name>
    <name type="common">Flagellated protozoan</name>
    <dbReference type="NCBI Taxonomy" id="75058"/>
    <lineage>
        <taxon>Eukaryota</taxon>
        <taxon>Discoba</taxon>
        <taxon>Euglenozoa</taxon>
        <taxon>Kinetoplastea</taxon>
        <taxon>Metakinetoplastina</taxon>
        <taxon>Eubodonida</taxon>
        <taxon>Bodonidae</taxon>
        <taxon>Bodo</taxon>
    </lineage>
</organism>
<sequence>MLSQMSYQFYVDSLSQHGKDLLVEHAIDEPSLAIISLKDLERVGMRLGDLAKTKQYLGVAKRPRESEDDDDVHGRAAETASRPSPNFTSVKEAFNVVSQCPILQAYECAVDELSAAVKRYNEDCIKEALVSGVMGASGQGKTDALNLIRKDAGMQAKMINAINEHEQPLKCEYVIPLFATFNQGSTYDGHKETTIVNALCNRLLSNYIGVECNVSQSKQFGNVTLEQLIAFIRQREADERDCEPDEVCVIVLVDDVHTVNEGAESAPCDSMGIMLDVICSTQQVALRSKKLT</sequence>
<dbReference type="AlphaFoldDB" id="A0A0S4JJT1"/>
<dbReference type="Proteomes" id="UP000051952">
    <property type="component" value="Unassembled WGS sequence"/>
</dbReference>
<evidence type="ECO:0000313" key="2">
    <source>
        <dbReference type="EMBL" id="CUG90521.1"/>
    </source>
</evidence>
<dbReference type="EMBL" id="CYKH01001839">
    <property type="protein sequence ID" value="CUG90521.1"/>
    <property type="molecule type" value="Genomic_DNA"/>
</dbReference>